<dbReference type="SMART" id="SM00382">
    <property type="entry name" value="AAA"/>
    <property type="match status" value="1"/>
</dbReference>
<dbReference type="RefSeq" id="WP_275279450.1">
    <property type="nucleotide sequence ID" value="NZ_CP119108.1"/>
</dbReference>
<dbReference type="Gene3D" id="3.30.300.160">
    <property type="entry name" value="Type II secretion system, protein E, N-terminal domain"/>
    <property type="match status" value="1"/>
</dbReference>
<keyword evidence="3" id="KW-0067">ATP-binding</keyword>
<dbReference type="InterPro" id="IPR037257">
    <property type="entry name" value="T2SS_E_N_sf"/>
</dbReference>
<dbReference type="SUPFAM" id="SSF160246">
    <property type="entry name" value="EspE N-terminal domain-like"/>
    <property type="match status" value="1"/>
</dbReference>
<evidence type="ECO:0000259" key="5">
    <source>
        <dbReference type="PROSITE" id="PS00662"/>
    </source>
</evidence>
<dbReference type="InterPro" id="IPR003593">
    <property type="entry name" value="AAA+_ATPase"/>
</dbReference>
<keyword evidence="7" id="KW-1185">Reference proteome</keyword>
<proteinExistence type="inferred from homology"/>
<organism evidence="6 7">
    <name type="scientific">Microbacterium horticulturae</name>
    <dbReference type="NCBI Taxonomy" id="3028316"/>
    <lineage>
        <taxon>Bacteria</taxon>
        <taxon>Bacillati</taxon>
        <taxon>Actinomycetota</taxon>
        <taxon>Actinomycetes</taxon>
        <taxon>Micrococcales</taxon>
        <taxon>Microbacteriaceae</taxon>
        <taxon>Microbacterium</taxon>
    </lineage>
</organism>
<dbReference type="InterPro" id="IPR001482">
    <property type="entry name" value="T2SS/T4SS_dom"/>
</dbReference>
<dbReference type="InterPro" id="IPR007831">
    <property type="entry name" value="T2SS_GspE_N"/>
</dbReference>
<feature type="compositionally biased region" description="Acidic residues" evidence="4">
    <location>
        <begin position="93"/>
        <end position="107"/>
    </location>
</feature>
<name>A0ABY8C6B2_9MICO</name>
<dbReference type="SUPFAM" id="SSF52540">
    <property type="entry name" value="P-loop containing nucleoside triphosphate hydrolases"/>
    <property type="match status" value="1"/>
</dbReference>
<dbReference type="Gene3D" id="3.30.450.90">
    <property type="match status" value="1"/>
</dbReference>
<evidence type="ECO:0000313" key="7">
    <source>
        <dbReference type="Proteomes" id="UP001214553"/>
    </source>
</evidence>
<dbReference type="EMBL" id="CP119108">
    <property type="protein sequence ID" value="WEG10128.1"/>
    <property type="molecule type" value="Genomic_DNA"/>
</dbReference>
<evidence type="ECO:0000256" key="3">
    <source>
        <dbReference type="ARBA" id="ARBA00022840"/>
    </source>
</evidence>
<sequence>MEPADEENAPTIALPIATPVIELEGTGGSKDPLFEIDPRGNEGVSDEVMTAAESDQVAAQSQYDDDPFGWLDEYIGSPDQAKDELIASATGPLDDDEFGADDLEDPTVADLEPAPEPLTPREAAVALAGRLGLAYVDLSEFSVDPAAVDLIPEQMCRRQAVLPISRVGERVMVAVAEPENVIVLDDIAAVVGTSIIPVVAERDAIIAAIDRYRRADSELQELTSAFEAGDGEKDLWAQDVATAADDEAPIIRFVNLIISQAIQDRASDIHIEPGRDDLRVRYRIDGVLTTVQNVPRSMIPGVISRLKVMADLDIGERRKPQDGRISIVHGGRNVDLRVASLPTVWGEKVVARVLDAPVASLKLEDLGMLDRNMQVFQSSFSKPYGMILVTGPTGSGKSTTLYTTLAAISTPSVNVITVEDPVEYRMAGVNQVQVNPKAGLTFAAALRSILRSDPDVILLGEIRDEETAKIAIESSLTGHLVLSTLHTNDAPSAVTRLIEMGVEPFLVGSALDAVVAQRLARRLCHRCKAESIVTETELRILGLPVDGDPPTAFRPVGCPQCSGTGYRGRIALHEVMAIDDEIERLAVTNAPTAEITAHAEASGMTRLRMDGWAKVLLGETSVDEILRVTV</sequence>
<feature type="region of interest" description="Disordered" evidence="4">
    <location>
        <begin position="90"/>
        <end position="116"/>
    </location>
</feature>
<accession>A0ABY8C6B2</accession>
<dbReference type="PROSITE" id="PS00662">
    <property type="entry name" value="T2SP_E"/>
    <property type="match status" value="1"/>
</dbReference>
<evidence type="ECO:0000256" key="2">
    <source>
        <dbReference type="ARBA" id="ARBA00022741"/>
    </source>
</evidence>
<feature type="region of interest" description="Disordered" evidence="4">
    <location>
        <begin position="23"/>
        <end position="42"/>
    </location>
</feature>
<evidence type="ECO:0000313" key="6">
    <source>
        <dbReference type="EMBL" id="WEG10128.1"/>
    </source>
</evidence>
<gene>
    <name evidence="6" type="ORF">PU630_06135</name>
</gene>
<dbReference type="Pfam" id="PF05157">
    <property type="entry name" value="MshEN"/>
    <property type="match status" value="1"/>
</dbReference>
<keyword evidence="2" id="KW-0547">Nucleotide-binding</keyword>
<protein>
    <submittedName>
        <fullName evidence="6">GspE/PulE family protein</fullName>
    </submittedName>
</protein>
<dbReference type="PANTHER" id="PTHR30258:SF1">
    <property type="entry name" value="PROTEIN TRANSPORT PROTEIN HOFB HOMOLOG"/>
    <property type="match status" value="1"/>
</dbReference>
<dbReference type="PANTHER" id="PTHR30258">
    <property type="entry name" value="TYPE II SECRETION SYSTEM PROTEIN GSPE-RELATED"/>
    <property type="match status" value="1"/>
</dbReference>
<evidence type="ECO:0000256" key="4">
    <source>
        <dbReference type="SAM" id="MobiDB-lite"/>
    </source>
</evidence>
<evidence type="ECO:0000256" key="1">
    <source>
        <dbReference type="ARBA" id="ARBA00006611"/>
    </source>
</evidence>
<comment type="similarity">
    <text evidence="1">Belongs to the GSP E family.</text>
</comment>
<dbReference type="Proteomes" id="UP001214553">
    <property type="component" value="Chromosome"/>
</dbReference>
<dbReference type="Gene3D" id="3.40.50.300">
    <property type="entry name" value="P-loop containing nucleotide triphosphate hydrolases"/>
    <property type="match status" value="1"/>
</dbReference>
<dbReference type="Pfam" id="PF00437">
    <property type="entry name" value="T2SSE"/>
    <property type="match status" value="1"/>
</dbReference>
<reference evidence="6 7" key="1">
    <citation type="submission" date="2023-03" db="EMBL/GenBank/DDBJ databases">
        <title>Genome sequence of Microbacterium sp. KACC 23027.</title>
        <authorList>
            <person name="Kim S."/>
            <person name="Heo J."/>
            <person name="Kwon S.-W."/>
        </authorList>
    </citation>
    <scope>NUCLEOTIDE SEQUENCE [LARGE SCALE GENOMIC DNA]</scope>
    <source>
        <strain evidence="6 7">KACC 23027</strain>
    </source>
</reference>
<dbReference type="CDD" id="cd01129">
    <property type="entry name" value="PulE-GspE-like"/>
    <property type="match status" value="1"/>
</dbReference>
<dbReference type="InterPro" id="IPR027417">
    <property type="entry name" value="P-loop_NTPase"/>
</dbReference>
<feature type="domain" description="Bacterial type II secretion system protein E" evidence="5">
    <location>
        <begin position="450"/>
        <end position="464"/>
    </location>
</feature>